<dbReference type="AlphaFoldDB" id="A0A8X6TXZ3"/>
<comment type="caution">
    <text evidence="2">The sequence shown here is derived from an EMBL/GenBank/DDBJ whole genome shotgun (WGS) entry which is preliminary data.</text>
</comment>
<accession>A0A8X6TXZ3</accession>
<evidence type="ECO:0000313" key="3">
    <source>
        <dbReference type="Proteomes" id="UP000887013"/>
    </source>
</evidence>
<feature type="domain" description="MADF" evidence="1">
    <location>
        <begin position="16"/>
        <end position="102"/>
    </location>
</feature>
<dbReference type="Pfam" id="PF10545">
    <property type="entry name" value="MADF_DNA_bdg"/>
    <property type="match status" value="1"/>
</dbReference>
<dbReference type="InterPro" id="IPR006578">
    <property type="entry name" value="MADF-dom"/>
</dbReference>
<keyword evidence="3" id="KW-1185">Reference proteome</keyword>
<reference evidence="2" key="1">
    <citation type="submission" date="2020-08" db="EMBL/GenBank/DDBJ databases">
        <title>Multicomponent nature underlies the extraordinary mechanical properties of spider dragline silk.</title>
        <authorList>
            <person name="Kono N."/>
            <person name="Nakamura H."/>
            <person name="Mori M."/>
            <person name="Yoshida Y."/>
            <person name="Ohtoshi R."/>
            <person name="Malay A.D."/>
            <person name="Moran D.A.P."/>
            <person name="Tomita M."/>
            <person name="Numata K."/>
            <person name="Arakawa K."/>
        </authorList>
    </citation>
    <scope>NUCLEOTIDE SEQUENCE</scope>
</reference>
<protein>
    <recommendedName>
        <fullName evidence="1">MADF domain-containing protein</fullName>
    </recommendedName>
</protein>
<dbReference type="PROSITE" id="PS51029">
    <property type="entry name" value="MADF"/>
    <property type="match status" value="1"/>
</dbReference>
<gene>
    <name evidence="2" type="ORF">NPIL_434241</name>
</gene>
<proteinExistence type="predicted"/>
<evidence type="ECO:0000313" key="2">
    <source>
        <dbReference type="EMBL" id="GFT58264.1"/>
    </source>
</evidence>
<sequence length="125" mass="15422">MDSPSRFEWTDDFTLSLIDEYRRHEVLWNLEHPYYKSLPRKSKAWEVMAEVMQIDATELKRKMSCLLSTYRKVRRKIVQTKGKYKITWFAYDQFEFLRANYVPYRNRKVSIVLRFECCNRAYRQD</sequence>
<dbReference type="PANTHER" id="PTHR21505:SF15">
    <property type="entry name" value="RE18252P"/>
    <property type="match status" value="1"/>
</dbReference>
<dbReference type="EMBL" id="BMAW01067138">
    <property type="protein sequence ID" value="GFT58264.1"/>
    <property type="molecule type" value="Genomic_DNA"/>
</dbReference>
<name>A0A8X6TXZ3_NEPPI</name>
<dbReference type="PANTHER" id="PTHR21505">
    <property type="entry name" value="MADF DOMAIN-CONTAINING PROTEIN-RELATED"/>
    <property type="match status" value="1"/>
</dbReference>
<dbReference type="Proteomes" id="UP000887013">
    <property type="component" value="Unassembled WGS sequence"/>
</dbReference>
<evidence type="ECO:0000259" key="1">
    <source>
        <dbReference type="PROSITE" id="PS51029"/>
    </source>
</evidence>
<dbReference type="SMART" id="SM00595">
    <property type="entry name" value="MADF"/>
    <property type="match status" value="1"/>
</dbReference>
<organism evidence="2 3">
    <name type="scientific">Nephila pilipes</name>
    <name type="common">Giant wood spider</name>
    <name type="synonym">Nephila maculata</name>
    <dbReference type="NCBI Taxonomy" id="299642"/>
    <lineage>
        <taxon>Eukaryota</taxon>
        <taxon>Metazoa</taxon>
        <taxon>Ecdysozoa</taxon>
        <taxon>Arthropoda</taxon>
        <taxon>Chelicerata</taxon>
        <taxon>Arachnida</taxon>
        <taxon>Araneae</taxon>
        <taxon>Araneomorphae</taxon>
        <taxon>Entelegynae</taxon>
        <taxon>Araneoidea</taxon>
        <taxon>Nephilidae</taxon>
        <taxon>Nephila</taxon>
    </lineage>
</organism>
<dbReference type="OrthoDB" id="6615607at2759"/>